<dbReference type="GO" id="GO:0008253">
    <property type="term" value="F:5'-nucleotidase activity"/>
    <property type="evidence" value="ECO:0007669"/>
    <property type="project" value="TreeGrafter"/>
</dbReference>
<sequence length="265" mass="29784">MVLVLPILNIFAQCINATKVCIVGSCKPAYLVDPYLNLFRVKPEDGSLLNTDGLFEIEALGPDGANKFLEQGKTFQGGNWNHLQAMLEIDAGEEILYVGDHLYADVLRSKRTLGWRSAFIVPELSDEMRVFSENVPLRKKITELRKLRDELSIYGDMLRRTSADPDSEEIKAKLQQIDEDDAVIKDTLAQMAGQYHAAFHPVWGQMFNAGYQDSRFAFFVQNYACLYTSKATNLGLSSINRSFRTGGEMLPHDRLLADADSEFSS</sequence>
<gene>
    <name evidence="6" type="ORF">DBRI00130_LOCUS9139</name>
</gene>
<evidence type="ECO:0000256" key="5">
    <source>
        <dbReference type="SAM" id="SignalP"/>
    </source>
</evidence>
<dbReference type="InterPro" id="IPR008380">
    <property type="entry name" value="HAD-SF_hydro_IG_5-nucl"/>
</dbReference>
<dbReference type="PANTHER" id="PTHR12103">
    <property type="entry name" value="5'-NUCLEOTIDASE DOMAIN-CONTAINING"/>
    <property type="match status" value="1"/>
</dbReference>
<dbReference type="SUPFAM" id="SSF56784">
    <property type="entry name" value="HAD-like"/>
    <property type="match status" value="1"/>
</dbReference>
<dbReference type="InterPro" id="IPR023214">
    <property type="entry name" value="HAD_sf"/>
</dbReference>
<dbReference type="PANTHER" id="PTHR12103:SF15">
    <property type="entry name" value="CYTOSOLIC PURINE 5'-NUCLEOTIDASE"/>
    <property type="match status" value="1"/>
</dbReference>
<organism evidence="6">
    <name type="scientific">Ditylum brightwellii</name>
    <dbReference type="NCBI Taxonomy" id="49249"/>
    <lineage>
        <taxon>Eukaryota</taxon>
        <taxon>Sar</taxon>
        <taxon>Stramenopiles</taxon>
        <taxon>Ochrophyta</taxon>
        <taxon>Bacillariophyta</taxon>
        <taxon>Mediophyceae</taxon>
        <taxon>Lithodesmiophycidae</taxon>
        <taxon>Lithodesmiales</taxon>
        <taxon>Lithodesmiaceae</taxon>
        <taxon>Ditylum</taxon>
    </lineage>
</organism>
<dbReference type="Gene3D" id="3.40.50.1000">
    <property type="entry name" value="HAD superfamily/HAD-like"/>
    <property type="match status" value="1"/>
</dbReference>
<evidence type="ECO:0000256" key="1">
    <source>
        <dbReference type="ARBA" id="ARBA00009589"/>
    </source>
</evidence>
<dbReference type="EMBL" id="HBNS01011306">
    <property type="protein sequence ID" value="CAE4596233.1"/>
    <property type="molecule type" value="Transcribed_RNA"/>
</dbReference>
<evidence type="ECO:0000256" key="3">
    <source>
        <dbReference type="ARBA" id="ARBA00022801"/>
    </source>
</evidence>
<comment type="similarity">
    <text evidence="1">Belongs to the 5'(3')-deoxyribonucleotidase family.</text>
</comment>
<keyword evidence="2" id="KW-0479">Metal-binding</keyword>
<dbReference type="AlphaFoldDB" id="A0A6U3R2E5"/>
<dbReference type="InterPro" id="IPR036412">
    <property type="entry name" value="HAD-like_sf"/>
</dbReference>
<name>A0A6U3R2E5_9STRA</name>
<feature type="chain" id="PRO_5030160094" evidence="5">
    <location>
        <begin position="18"/>
        <end position="265"/>
    </location>
</feature>
<proteinExistence type="inferred from homology"/>
<keyword evidence="5" id="KW-0732">Signal</keyword>
<evidence type="ECO:0000313" key="6">
    <source>
        <dbReference type="EMBL" id="CAE4596233.1"/>
    </source>
</evidence>
<dbReference type="Pfam" id="PF05761">
    <property type="entry name" value="5_nucleotid"/>
    <property type="match status" value="1"/>
</dbReference>
<evidence type="ECO:0000256" key="2">
    <source>
        <dbReference type="ARBA" id="ARBA00022723"/>
    </source>
</evidence>
<keyword evidence="3" id="KW-0378">Hydrolase</keyword>
<accession>A0A6U3R2E5</accession>
<protein>
    <submittedName>
        <fullName evidence="6">Uncharacterized protein</fullName>
    </submittedName>
</protein>
<dbReference type="GO" id="GO:0046872">
    <property type="term" value="F:metal ion binding"/>
    <property type="evidence" value="ECO:0007669"/>
    <property type="project" value="UniProtKB-KW"/>
</dbReference>
<evidence type="ECO:0000256" key="4">
    <source>
        <dbReference type="ARBA" id="ARBA00022842"/>
    </source>
</evidence>
<feature type="signal peptide" evidence="5">
    <location>
        <begin position="1"/>
        <end position="17"/>
    </location>
</feature>
<reference evidence="6" key="1">
    <citation type="submission" date="2021-01" db="EMBL/GenBank/DDBJ databases">
        <authorList>
            <person name="Corre E."/>
            <person name="Pelletier E."/>
            <person name="Niang G."/>
            <person name="Scheremetjew M."/>
            <person name="Finn R."/>
            <person name="Kale V."/>
            <person name="Holt S."/>
            <person name="Cochrane G."/>
            <person name="Meng A."/>
            <person name="Brown T."/>
            <person name="Cohen L."/>
        </authorList>
    </citation>
    <scope>NUCLEOTIDE SEQUENCE</scope>
    <source>
        <strain evidence="6">GSO104</strain>
    </source>
</reference>
<keyword evidence="4" id="KW-0460">Magnesium</keyword>